<keyword evidence="1" id="KW-1133">Transmembrane helix</keyword>
<feature type="transmembrane region" description="Helical" evidence="1">
    <location>
        <begin position="146"/>
        <end position="165"/>
    </location>
</feature>
<evidence type="ECO:0000256" key="1">
    <source>
        <dbReference type="SAM" id="Phobius"/>
    </source>
</evidence>
<dbReference type="AlphaFoldDB" id="A0A8J3I263"/>
<comment type="caution">
    <text evidence="2">The sequence shown here is derived from an EMBL/GenBank/DDBJ whole genome shotgun (WGS) entry which is preliminary data.</text>
</comment>
<accession>A0A8J3I263</accession>
<feature type="transmembrane region" description="Helical" evidence="1">
    <location>
        <begin position="12"/>
        <end position="30"/>
    </location>
</feature>
<evidence type="ECO:0008006" key="4">
    <source>
        <dbReference type="Google" id="ProtNLM"/>
    </source>
</evidence>
<feature type="transmembrane region" description="Helical" evidence="1">
    <location>
        <begin position="73"/>
        <end position="99"/>
    </location>
</feature>
<reference evidence="2" key="1">
    <citation type="submission" date="2020-10" db="EMBL/GenBank/DDBJ databases">
        <title>Taxonomic study of unclassified bacteria belonging to the class Ktedonobacteria.</title>
        <authorList>
            <person name="Yabe S."/>
            <person name="Wang C.M."/>
            <person name="Zheng Y."/>
            <person name="Sakai Y."/>
            <person name="Cavaletti L."/>
            <person name="Monciardini P."/>
            <person name="Donadio S."/>
        </authorList>
    </citation>
    <scope>NUCLEOTIDE SEQUENCE</scope>
    <source>
        <strain evidence="2">SOSP1-1</strain>
    </source>
</reference>
<feature type="transmembrane region" description="Helical" evidence="1">
    <location>
        <begin position="36"/>
        <end position="61"/>
    </location>
</feature>
<gene>
    <name evidence="2" type="ORF">KSX_43940</name>
</gene>
<feature type="transmembrane region" description="Helical" evidence="1">
    <location>
        <begin position="119"/>
        <end position="139"/>
    </location>
</feature>
<dbReference type="EMBL" id="BNJF01000002">
    <property type="protein sequence ID" value="GHO46231.1"/>
    <property type="molecule type" value="Genomic_DNA"/>
</dbReference>
<protein>
    <recommendedName>
        <fullName evidence="4">DUF4386 family protein</fullName>
    </recommendedName>
</protein>
<sequence length="212" mass="22385">MSITTVQRLCGIVVLAGCAILLAGIIPAFFNSDPNSILTLILPLLSMFGAMLTALGLPGIYASIRERIGIIGLIGYILSFFWLLITLSFEPIVALVMPFLSFLVSKSPNLANVEMPSGLFTMSLIGNILFLVGGTLLGIAVLRSSLTAKLAGAVMAVGALITFIGNFLPQFVANIGTMIFLAGLIWLTVRVMILPSVKLDEEVEPSAASARA</sequence>
<dbReference type="RefSeq" id="WP_220195620.1">
    <property type="nucleotide sequence ID" value="NZ_BNJF01000002.1"/>
</dbReference>
<evidence type="ECO:0000313" key="3">
    <source>
        <dbReference type="Proteomes" id="UP000612362"/>
    </source>
</evidence>
<proteinExistence type="predicted"/>
<feature type="transmembrane region" description="Helical" evidence="1">
    <location>
        <begin position="171"/>
        <end position="189"/>
    </location>
</feature>
<organism evidence="2 3">
    <name type="scientific">Ktedonospora formicarum</name>
    <dbReference type="NCBI Taxonomy" id="2778364"/>
    <lineage>
        <taxon>Bacteria</taxon>
        <taxon>Bacillati</taxon>
        <taxon>Chloroflexota</taxon>
        <taxon>Ktedonobacteria</taxon>
        <taxon>Ktedonobacterales</taxon>
        <taxon>Ktedonobacteraceae</taxon>
        <taxon>Ktedonospora</taxon>
    </lineage>
</organism>
<keyword evidence="1" id="KW-0472">Membrane</keyword>
<dbReference type="Proteomes" id="UP000612362">
    <property type="component" value="Unassembled WGS sequence"/>
</dbReference>
<evidence type="ECO:0000313" key="2">
    <source>
        <dbReference type="EMBL" id="GHO46231.1"/>
    </source>
</evidence>
<keyword evidence="1" id="KW-0812">Transmembrane</keyword>
<name>A0A8J3I263_9CHLR</name>
<keyword evidence="3" id="KW-1185">Reference proteome</keyword>